<dbReference type="EMBL" id="SMFN01000044">
    <property type="protein sequence ID" value="TDD99097.1"/>
    <property type="molecule type" value="Genomic_DNA"/>
</dbReference>
<evidence type="ECO:0000259" key="1">
    <source>
        <dbReference type="Pfam" id="PF10137"/>
    </source>
</evidence>
<proteinExistence type="predicted"/>
<evidence type="ECO:0000313" key="3">
    <source>
        <dbReference type="Proteomes" id="UP000294644"/>
    </source>
</evidence>
<evidence type="ECO:0000313" key="2">
    <source>
        <dbReference type="EMBL" id="TDD99097.1"/>
    </source>
</evidence>
<reference evidence="2 3" key="1">
    <citation type="submission" date="2019-03" db="EMBL/GenBank/DDBJ databases">
        <title>Flavobacterium LB-D12 sp. nov., isolated from arctic soil.</title>
        <authorList>
            <person name="Chaudhary D.K."/>
        </authorList>
    </citation>
    <scope>NUCLEOTIDE SEQUENCE [LARGE SCALE GENOMIC DNA]</scope>
    <source>
        <strain evidence="2 3">LB-D12</strain>
    </source>
</reference>
<protein>
    <submittedName>
        <fullName evidence="2">Nucleotide-binding protein</fullName>
    </submittedName>
</protein>
<gene>
    <name evidence="2" type="ORF">E0F91_17395</name>
</gene>
<dbReference type="AlphaFoldDB" id="A0A4V2Z000"/>
<dbReference type="Pfam" id="PF10137">
    <property type="entry name" value="CAP12-PCTIR_TIR"/>
    <property type="match status" value="1"/>
</dbReference>
<organism evidence="2 3">
    <name type="scientific">Flavobacterium sandaracinum</name>
    <dbReference type="NCBI Taxonomy" id="2541733"/>
    <lineage>
        <taxon>Bacteria</taxon>
        <taxon>Pseudomonadati</taxon>
        <taxon>Bacteroidota</taxon>
        <taxon>Flavobacteriia</taxon>
        <taxon>Flavobacteriales</taxon>
        <taxon>Flavobacteriaceae</taxon>
        <taxon>Flavobacterium</taxon>
    </lineage>
</organism>
<feature type="domain" description="CD-NTase-associated protein 12/Pycsar effector protein TIR" evidence="1">
    <location>
        <begin position="112"/>
        <end position="229"/>
    </location>
</feature>
<comment type="caution">
    <text evidence="2">The sequence shown here is derived from an EMBL/GenBank/DDBJ whole genome shotgun (WGS) entry which is preliminary data.</text>
</comment>
<dbReference type="GO" id="GO:0050135">
    <property type="term" value="F:NADP+ nucleosidase activity"/>
    <property type="evidence" value="ECO:0007669"/>
    <property type="project" value="InterPro"/>
</dbReference>
<dbReference type="InterPro" id="IPR019302">
    <property type="entry name" value="CAP12/PCTIR_TIR_dom"/>
</dbReference>
<name>A0A4V2Z000_9FLAO</name>
<accession>A0A4V2Z000</accession>
<keyword evidence="3" id="KW-1185">Reference proteome</keyword>
<dbReference type="RefSeq" id="WP_132067620.1">
    <property type="nucleotide sequence ID" value="NZ_SMFN01000044.1"/>
</dbReference>
<dbReference type="OrthoDB" id="5497289at2"/>
<sequence>MKEKIEELIKESEQHSFHNNCYNSEYGIYSKAGVQLQSWVAECEDLILNYYGRESSPWKIYERVDIRHLNGYEKEDFEREITKIVSALSSCLRISPKGKKAQISTKELDLTKVFIVHGHDDLLKNEVARFVEKLDLDAIILHEQASSGNTIIEKIEENSNVGFGIVLYTPCDIGAKKEEKPNLKDRARQNVVFEHGYLIGKIGRRNVCALVKGNIEKPNDISGVVYISTSEEWKLSLAKELRNSGYKIDMNLVI</sequence>
<dbReference type="Proteomes" id="UP000294644">
    <property type="component" value="Unassembled WGS sequence"/>
</dbReference>